<dbReference type="GO" id="GO:0016874">
    <property type="term" value="F:ligase activity"/>
    <property type="evidence" value="ECO:0007669"/>
    <property type="project" value="UniProtKB-KW"/>
</dbReference>
<keyword evidence="6" id="KW-0812">Transmembrane</keyword>
<gene>
    <name evidence="9" type="primary">PYC1_2</name>
    <name evidence="9" type="ORF">HK103_007319</name>
</gene>
<dbReference type="Pfam" id="PF00289">
    <property type="entry name" value="Biotin_carb_N"/>
    <property type="match status" value="1"/>
</dbReference>
<dbReference type="InterPro" id="IPR005479">
    <property type="entry name" value="CPAse_ATP-bd"/>
</dbReference>
<feature type="domain" description="Biotin carboxylation" evidence="8">
    <location>
        <begin position="828"/>
        <end position="1007"/>
    </location>
</feature>
<protein>
    <submittedName>
        <fullName evidence="9">Pyruvate carboxylase</fullName>
    </submittedName>
</protein>
<evidence type="ECO:0000313" key="9">
    <source>
        <dbReference type="EMBL" id="KAJ3260756.1"/>
    </source>
</evidence>
<evidence type="ECO:0000256" key="5">
    <source>
        <dbReference type="PROSITE-ProRule" id="PRU00409"/>
    </source>
</evidence>
<dbReference type="SUPFAM" id="SSF50978">
    <property type="entry name" value="WD40 repeat-like"/>
    <property type="match status" value="1"/>
</dbReference>
<dbReference type="Gene3D" id="3.30.470.20">
    <property type="entry name" value="ATP-grasp fold, B domain"/>
    <property type="match status" value="1"/>
</dbReference>
<dbReference type="AlphaFoldDB" id="A0AAD5UKN2"/>
<evidence type="ECO:0000259" key="8">
    <source>
        <dbReference type="PROSITE" id="PS50979"/>
    </source>
</evidence>
<feature type="transmembrane region" description="Helical" evidence="6">
    <location>
        <begin position="642"/>
        <end position="661"/>
    </location>
</feature>
<dbReference type="InterPro" id="IPR016185">
    <property type="entry name" value="PreATP-grasp_dom_sf"/>
</dbReference>
<dbReference type="PANTHER" id="PTHR48095">
    <property type="entry name" value="PYRUVATE CARBOXYLASE SUBUNIT A"/>
    <property type="match status" value="1"/>
</dbReference>
<accession>A0AAD5UKN2</accession>
<comment type="caution">
    <text evidence="9">The sequence shown here is derived from an EMBL/GenBank/DDBJ whole genome shotgun (WGS) entry which is preliminary data.</text>
</comment>
<dbReference type="PANTHER" id="PTHR48095:SF2">
    <property type="entry name" value="BIOTIN CARBOXYLASE, CHLOROPLASTIC"/>
    <property type="match status" value="1"/>
</dbReference>
<evidence type="ECO:0000256" key="6">
    <source>
        <dbReference type="SAM" id="Phobius"/>
    </source>
</evidence>
<evidence type="ECO:0000256" key="1">
    <source>
        <dbReference type="ARBA" id="ARBA00022598"/>
    </source>
</evidence>
<keyword evidence="4" id="KW-0092">Biotin</keyword>
<keyword evidence="3 5" id="KW-0067">ATP-binding</keyword>
<name>A0AAD5UKN2_9FUNG</name>
<proteinExistence type="predicted"/>
<dbReference type="InterPro" id="IPR015943">
    <property type="entry name" value="WD40/YVTN_repeat-like_dom_sf"/>
</dbReference>
<dbReference type="SUPFAM" id="SSF56059">
    <property type="entry name" value="Glutathione synthetase ATP-binding domain-like"/>
    <property type="match status" value="1"/>
</dbReference>
<dbReference type="InterPro" id="IPR005481">
    <property type="entry name" value="BC-like_N"/>
</dbReference>
<feature type="transmembrane region" description="Helical" evidence="6">
    <location>
        <begin position="673"/>
        <end position="692"/>
    </location>
</feature>
<dbReference type="GO" id="GO:0046872">
    <property type="term" value="F:metal ion binding"/>
    <property type="evidence" value="ECO:0007669"/>
    <property type="project" value="InterPro"/>
</dbReference>
<dbReference type="InterPro" id="IPR011764">
    <property type="entry name" value="Biotin_carboxylation_dom"/>
</dbReference>
<dbReference type="EMBL" id="JADGKB010000009">
    <property type="protein sequence ID" value="KAJ3260756.1"/>
    <property type="molecule type" value="Genomic_DNA"/>
</dbReference>
<dbReference type="PROSITE" id="PS51257">
    <property type="entry name" value="PROKAR_LIPOPROTEIN"/>
    <property type="match status" value="1"/>
</dbReference>
<feature type="domain" description="ATP-grasp" evidence="7">
    <location>
        <begin position="957"/>
        <end position="1004"/>
    </location>
</feature>
<evidence type="ECO:0000259" key="7">
    <source>
        <dbReference type="PROSITE" id="PS50975"/>
    </source>
</evidence>
<sequence>MNFFSKFTKIVGGYSDVKEDNLQLVSLSSLGLSCKCASIAYDEAQSNLAIGTLEGVVLFGKEFEIPLEYPSDTKPGPVTRLYFKQGDRQLVGVIGSQAVVWNLAQPSLSFSFDFGDDILDVAVHPESQWIFIGLVSGQIKLLDFTNRRLSDYEFKTEINTKLKSLKVCPTDCNLVFIGHEKEALIWDCKQGKPLLKYEYEQSSLINAIWSFDGSFLTTFHEDATVQIWGTKKKKSLIGKSKPKPEYQFQEFQVIHSATWTVYDDKSYLFLCSGESQFKLTRIQLDFDKLKNSTAESAIILHPLFSLEMVGSNRPLLFGLSVNSIQCYDLELNPIDLFPASVRLYNDEVVKSWAIGEDGYDIVMSQDKNEWYLKGGTVIRSNTARNYHILITARGNAIELWHLGIPYPKFIMNIPSTLDLSKYTIKPYLDHKCIVASNETAIIGFEQTVIQDMDNLMAQIDATMNIVQNDSNDIKEMIGELTSNHQTQNNGMDEEEDVHSFKDSVPTEPPNAMNATSSQIQFPPYLSYLRDTIVPKADTRVYDLYVAQKFNDSKGRKLFSRNTEADKTFAPAIPVSEFAELGNKLNERAEVHAGSNGEKLMNHAISHASVWSAFVNIRMLVSVAVSTLGSNTKANFDRGNSFTYFYITGGLFLVSSLVFWIATQVTEIREKRAVAFTMAAITAIVGITFTVLIPNGWTTTFRDVNGNAVDFANHWEQFINSTLLIWIMGEVTQEYEMALSAVKWNYAVIGCGFLGAITRDPFSSFSLWIAVCSYAFWYAKVDAMFTNAIEGKTNSMVSKKALWWAKIITFVGNHAVASLLTSPTGDFEPENSLLVANRGEIAIRVVRAGHQLGHKTITIYSPEDSLSMHRYVADESYQIGEKGEFTPVGAYLAIDRIISIAKHRRVTVIHPGYGFLSENSEFAKKVEEAGIAFVGPPPEIIGTFAVTLDSCGDKTKARELAKKANVPVVPGSEAITSYAQAVKFIEEYGFPIIIKAAFGGGGRGILST</sequence>
<keyword evidence="6" id="KW-1133">Transmembrane helix</keyword>
<keyword evidence="1" id="KW-0436">Ligase</keyword>
<keyword evidence="10" id="KW-1185">Reference proteome</keyword>
<organism evidence="9 10">
    <name type="scientific">Boothiomyces macroporosus</name>
    <dbReference type="NCBI Taxonomy" id="261099"/>
    <lineage>
        <taxon>Eukaryota</taxon>
        <taxon>Fungi</taxon>
        <taxon>Fungi incertae sedis</taxon>
        <taxon>Chytridiomycota</taxon>
        <taxon>Chytridiomycota incertae sedis</taxon>
        <taxon>Chytridiomycetes</taxon>
        <taxon>Rhizophydiales</taxon>
        <taxon>Terramycetaceae</taxon>
        <taxon>Boothiomyces</taxon>
    </lineage>
</organism>
<dbReference type="InterPro" id="IPR011761">
    <property type="entry name" value="ATP-grasp"/>
</dbReference>
<dbReference type="GO" id="GO:0005524">
    <property type="term" value="F:ATP binding"/>
    <property type="evidence" value="ECO:0007669"/>
    <property type="project" value="UniProtKB-UniRule"/>
</dbReference>
<reference evidence="9" key="1">
    <citation type="submission" date="2020-05" db="EMBL/GenBank/DDBJ databases">
        <title>Phylogenomic resolution of chytrid fungi.</title>
        <authorList>
            <person name="Stajich J.E."/>
            <person name="Amses K."/>
            <person name="Simmons R."/>
            <person name="Seto K."/>
            <person name="Myers J."/>
            <person name="Bonds A."/>
            <person name="Quandt C.A."/>
            <person name="Barry K."/>
            <person name="Liu P."/>
            <person name="Grigoriev I."/>
            <person name="Longcore J.E."/>
            <person name="James T.Y."/>
        </authorList>
    </citation>
    <scope>NUCLEOTIDE SEQUENCE</scope>
    <source>
        <strain evidence="9">PLAUS21</strain>
    </source>
</reference>
<dbReference type="InterPro" id="IPR036322">
    <property type="entry name" value="WD40_repeat_dom_sf"/>
</dbReference>
<keyword evidence="9" id="KW-0670">Pyruvate</keyword>
<dbReference type="PROSITE" id="PS50975">
    <property type="entry name" value="ATP_GRASP"/>
    <property type="match status" value="1"/>
</dbReference>
<dbReference type="Gene3D" id="2.130.10.10">
    <property type="entry name" value="YVTN repeat-like/Quinoprotein amine dehydrogenase"/>
    <property type="match status" value="1"/>
</dbReference>
<evidence type="ECO:0000313" key="10">
    <source>
        <dbReference type="Proteomes" id="UP001210925"/>
    </source>
</evidence>
<evidence type="ECO:0000256" key="4">
    <source>
        <dbReference type="ARBA" id="ARBA00023267"/>
    </source>
</evidence>
<dbReference type="Pfam" id="PF02786">
    <property type="entry name" value="CPSase_L_D2"/>
    <property type="match status" value="1"/>
</dbReference>
<dbReference type="SUPFAM" id="SSF52440">
    <property type="entry name" value="PreATP-grasp domain"/>
    <property type="match status" value="1"/>
</dbReference>
<keyword evidence="6" id="KW-0472">Membrane</keyword>
<evidence type="ECO:0000256" key="3">
    <source>
        <dbReference type="ARBA" id="ARBA00022840"/>
    </source>
</evidence>
<keyword evidence="2 5" id="KW-0547">Nucleotide-binding</keyword>
<dbReference type="PROSITE" id="PS00866">
    <property type="entry name" value="CPSASE_1"/>
    <property type="match status" value="1"/>
</dbReference>
<evidence type="ECO:0000256" key="2">
    <source>
        <dbReference type="ARBA" id="ARBA00022741"/>
    </source>
</evidence>
<dbReference type="Proteomes" id="UP001210925">
    <property type="component" value="Unassembled WGS sequence"/>
</dbReference>
<dbReference type="InterPro" id="IPR051602">
    <property type="entry name" value="ACC_Biotin_Carboxylase"/>
</dbReference>
<dbReference type="PROSITE" id="PS50979">
    <property type="entry name" value="BC"/>
    <property type="match status" value="1"/>
</dbReference>